<keyword evidence="4" id="KW-0547">Nucleotide-binding</keyword>
<accession>A0A7C9VC70</accession>
<dbReference type="SUPFAM" id="SSF52540">
    <property type="entry name" value="P-loop containing nucleoside triphosphate hydrolases"/>
    <property type="match status" value="2"/>
</dbReference>
<keyword evidence="3" id="KW-0813">Transport</keyword>
<dbReference type="Proteomes" id="UP000481252">
    <property type="component" value="Unassembled WGS sequence"/>
</dbReference>
<dbReference type="PANTHER" id="PTHR43776">
    <property type="entry name" value="TRANSPORT ATP-BINDING PROTEIN"/>
    <property type="match status" value="1"/>
</dbReference>
<feature type="domain" description="ABC transporter" evidence="6">
    <location>
        <begin position="297"/>
        <end position="538"/>
    </location>
</feature>
<dbReference type="GO" id="GO:0016887">
    <property type="term" value="F:ATP hydrolysis activity"/>
    <property type="evidence" value="ECO:0007669"/>
    <property type="project" value="InterPro"/>
</dbReference>
<dbReference type="InterPro" id="IPR013563">
    <property type="entry name" value="Oligopep_ABC_C"/>
</dbReference>
<comment type="subcellular location">
    <subcellularLocation>
        <location evidence="1">Cell inner membrane</location>
        <topology evidence="1">Peripheral membrane protein</topology>
    </subcellularLocation>
</comment>
<comment type="caution">
    <text evidence="7">The sequence shown here is derived from an EMBL/GenBank/DDBJ whole genome shotgun (WGS) entry which is preliminary data.</text>
</comment>
<dbReference type="AlphaFoldDB" id="A0A7C9VC70"/>
<evidence type="ECO:0000256" key="2">
    <source>
        <dbReference type="ARBA" id="ARBA00005417"/>
    </source>
</evidence>
<proteinExistence type="inferred from homology"/>
<keyword evidence="8" id="KW-1185">Reference proteome</keyword>
<dbReference type="RefSeq" id="WP_165121574.1">
    <property type="nucleotide sequence ID" value="NZ_JAAKZG010000028.1"/>
</dbReference>
<evidence type="ECO:0000313" key="7">
    <source>
        <dbReference type="EMBL" id="NGN45203.1"/>
    </source>
</evidence>
<evidence type="ECO:0000256" key="5">
    <source>
        <dbReference type="ARBA" id="ARBA00022840"/>
    </source>
</evidence>
<dbReference type="CDD" id="cd03257">
    <property type="entry name" value="ABC_NikE_OppD_transporters"/>
    <property type="match status" value="2"/>
</dbReference>
<dbReference type="InterPro" id="IPR003439">
    <property type="entry name" value="ABC_transporter-like_ATP-bd"/>
</dbReference>
<dbReference type="Pfam" id="PF00005">
    <property type="entry name" value="ABC_tran"/>
    <property type="match status" value="2"/>
</dbReference>
<dbReference type="SMART" id="SM00382">
    <property type="entry name" value="AAA"/>
    <property type="match status" value="2"/>
</dbReference>
<feature type="domain" description="ABC transporter" evidence="6">
    <location>
        <begin position="16"/>
        <end position="261"/>
    </location>
</feature>
<dbReference type="FunFam" id="3.40.50.300:FF:000016">
    <property type="entry name" value="Oligopeptide ABC transporter ATP-binding component"/>
    <property type="match status" value="1"/>
</dbReference>
<dbReference type="NCBIfam" id="NF008453">
    <property type="entry name" value="PRK11308.1"/>
    <property type="match status" value="2"/>
</dbReference>
<dbReference type="GO" id="GO:0015833">
    <property type="term" value="P:peptide transport"/>
    <property type="evidence" value="ECO:0007669"/>
    <property type="project" value="InterPro"/>
</dbReference>
<keyword evidence="5 7" id="KW-0067">ATP-binding</keyword>
<evidence type="ECO:0000313" key="8">
    <source>
        <dbReference type="Proteomes" id="UP000481252"/>
    </source>
</evidence>
<dbReference type="Pfam" id="PF08352">
    <property type="entry name" value="oligo_HPY"/>
    <property type="match status" value="2"/>
</dbReference>
<dbReference type="Gene3D" id="3.40.50.300">
    <property type="entry name" value="P-loop containing nucleotide triphosphate hydrolases"/>
    <property type="match status" value="2"/>
</dbReference>
<dbReference type="NCBIfam" id="NF007739">
    <property type="entry name" value="PRK10419.1"/>
    <property type="match status" value="2"/>
</dbReference>
<dbReference type="InterPro" id="IPR017871">
    <property type="entry name" value="ABC_transporter-like_CS"/>
</dbReference>
<name>A0A7C9VC70_9HYPH</name>
<protein>
    <submittedName>
        <fullName evidence="7">ABC transporter ATP-binding protein</fullName>
    </submittedName>
</protein>
<dbReference type="GO" id="GO:0005524">
    <property type="term" value="F:ATP binding"/>
    <property type="evidence" value="ECO:0007669"/>
    <property type="project" value="UniProtKB-KW"/>
</dbReference>
<dbReference type="PROSITE" id="PS50893">
    <property type="entry name" value="ABC_TRANSPORTER_2"/>
    <property type="match status" value="2"/>
</dbReference>
<dbReference type="EMBL" id="JAAKZG010000028">
    <property type="protein sequence ID" value="NGN45203.1"/>
    <property type="molecule type" value="Genomic_DNA"/>
</dbReference>
<reference evidence="7 8" key="1">
    <citation type="submission" date="2020-02" db="EMBL/GenBank/DDBJ databases">
        <title>Genome sequence of the type strain CGMCC 1.15528 of Mesorhizobium zhangyense.</title>
        <authorList>
            <person name="Gao J."/>
            <person name="Sun J."/>
        </authorList>
    </citation>
    <scope>NUCLEOTIDE SEQUENCE [LARGE SCALE GENOMIC DNA]</scope>
    <source>
        <strain evidence="7 8">CGMCC 1.15528</strain>
    </source>
</reference>
<gene>
    <name evidence="7" type="ORF">G6N74_29555</name>
</gene>
<dbReference type="InterPro" id="IPR027417">
    <property type="entry name" value="P-loop_NTPase"/>
</dbReference>
<dbReference type="GO" id="GO:0055085">
    <property type="term" value="P:transmembrane transport"/>
    <property type="evidence" value="ECO:0007669"/>
    <property type="project" value="UniProtKB-ARBA"/>
</dbReference>
<dbReference type="PROSITE" id="PS00211">
    <property type="entry name" value="ABC_TRANSPORTER_1"/>
    <property type="match status" value="2"/>
</dbReference>
<dbReference type="InterPro" id="IPR003593">
    <property type="entry name" value="AAA+_ATPase"/>
</dbReference>
<evidence type="ECO:0000256" key="1">
    <source>
        <dbReference type="ARBA" id="ARBA00004417"/>
    </source>
</evidence>
<comment type="similarity">
    <text evidence="2">Belongs to the ABC transporter superfamily.</text>
</comment>
<sequence length="558" mass="60090">MNSAVKALVPATGPLLQIDGVSVSFGSAQVLKDVSFQIAAGEIVGIAGESGSGKSTICRSAMGLLPSTAEVSGSIRLGERSLLTLGEAEWSGIRGREMGMIFQNPASHLDPLRRVGSQIAQPMIRHLGLSRKEAMERAVALLDDVGIREPAMRAKSYPHELSGGMKQRVMIAAAISCAPKLLIADEPTTALDVTVQAKILELLKDLNARRGLGIVLISHDLGVLADICSRIVIMRQGEIVEQGQTAQIVEDPRHPYTQLLVNSQPGRKKLRSGWGKPGVQEPLLQVDGLTVSFPVKRNILDMLRNRTPGRFKALDGIGLAVQAGETVGIVGESGSGKSTLARTIIRQNTPAAGTVRLDGRDIGGLSGAELSAYRRNVQMVFQNPYDSLNPRMTAIETIAEPIWRHGLADRRTAGEEAARLLDMVELPRALGERKPRQLSGGQCQRVGIARALALKPRLLIADEITSALDVTTQAQILELLARLQRERELTLLYISHDLSVVSSFCQRVYVFRNGRIVETGAAQEVLTRPREAYTQELVASLHRLPGGSAAMAETQAGA</sequence>
<organism evidence="7 8">
    <name type="scientific">Mesorhizobium zhangyense</name>
    <dbReference type="NCBI Taxonomy" id="1776730"/>
    <lineage>
        <taxon>Bacteria</taxon>
        <taxon>Pseudomonadati</taxon>
        <taxon>Pseudomonadota</taxon>
        <taxon>Alphaproteobacteria</taxon>
        <taxon>Hyphomicrobiales</taxon>
        <taxon>Phyllobacteriaceae</taxon>
        <taxon>Mesorhizobium</taxon>
    </lineage>
</organism>
<evidence type="ECO:0000256" key="4">
    <source>
        <dbReference type="ARBA" id="ARBA00022741"/>
    </source>
</evidence>
<evidence type="ECO:0000256" key="3">
    <source>
        <dbReference type="ARBA" id="ARBA00022448"/>
    </source>
</evidence>
<evidence type="ECO:0000259" key="6">
    <source>
        <dbReference type="PROSITE" id="PS50893"/>
    </source>
</evidence>
<dbReference type="PANTHER" id="PTHR43776:SF7">
    <property type="entry name" value="D,D-DIPEPTIDE TRANSPORT ATP-BINDING PROTEIN DDPF-RELATED"/>
    <property type="match status" value="1"/>
</dbReference>
<dbReference type="GO" id="GO:0005886">
    <property type="term" value="C:plasma membrane"/>
    <property type="evidence" value="ECO:0007669"/>
    <property type="project" value="UniProtKB-SubCell"/>
</dbReference>
<dbReference type="InterPro" id="IPR050319">
    <property type="entry name" value="ABC_transp_ATP-bind"/>
</dbReference>